<accession>A0AAV7IJY1</accession>
<organism evidence="1 2">
    <name type="scientific">Cotesia glomerata</name>
    <name type="common">Lepidopteran parasitic wasp</name>
    <name type="synonym">Apanteles glomeratus</name>
    <dbReference type="NCBI Taxonomy" id="32391"/>
    <lineage>
        <taxon>Eukaryota</taxon>
        <taxon>Metazoa</taxon>
        <taxon>Ecdysozoa</taxon>
        <taxon>Arthropoda</taxon>
        <taxon>Hexapoda</taxon>
        <taxon>Insecta</taxon>
        <taxon>Pterygota</taxon>
        <taxon>Neoptera</taxon>
        <taxon>Endopterygota</taxon>
        <taxon>Hymenoptera</taxon>
        <taxon>Apocrita</taxon>
        <taxon>Ichneumonoidea</taxon>
        <taxon>Braconidae</taxon>
        <taxon>Microgastrinae</taxon>
        <taxon>Cotesia</taxon>
    </lineage>
</organism>
<reference evidence="1 2" key="1">
    <citation type="journal article" date="2021" name="J. Hered.">
        <title>A chromosome-level genome assembly of the parasitoid wasp, Cotesia glomerata (Hymenoptera: Braconidae).</title>
        <authorList>
            <person name="Pinto B.J."/>
            <person name="Weis J.J."/>
            <person name="Gamble T."/>
            <person name="Ode P.J."/>
            <person name="Paul R."/>
            <person name="Zaspel J.M."/>
        </authorList>
    </citation>
    <scope>NUCLEOTIDE SEQUENCE [LARGE SCALE GENOMIC DNA]</scope>
    <source>
        <strain evidence="1">CgM1</strain>
    </source>
</reference>
<dbReference type="Proteomes" id="UP000826195">
    <property type="component" value="Unassembled WGS sequence"/>
</dbReference>
<evidence type="ECO:0000313" key="1">
    <source>
        <dbReference type="EMBL" id="KAH0561740.1"/>
    </source>
</evidence>
<gene>
    <name evidence="1" type="ORF">KQX54_019149</name>
</gene>
<protein>
    <submittedName>
        <fullName evidence="1">Uncharacterized protein</fullName>
    </submittedName>
</protein>
<dbReference type="AlphaFoldDB" id="A0AAV7IJY1"/>
<proteinExistence type="predicted"/>
<evidence type="ECO:0000313" key="2">
    <source>
        <dbReference type="Proteomes" id="UP000826195"/>
    </source>
</evidence>
<name>A0AAV7IJY1_COTGL</name>
<sequence length="74" mass="8020">MGVVLYGVAFCGRRISPIVVLWRVNTLLFCSEKTTPGNPIVARYAPAINHNLGTSEGIKTKDFSDVLSVRLGIS</sequence>
<dbReference type="EMBL" id="JAHXZJ010000374">
    <property type="protein sequence ID" value="KAH0561740.1"/>
    <property type="molecule type" value="Genomic_DNA"/>
</dbReference>
<comment type="caution">
    <text evidence="1">The sequence shown here is derived from an EMBL/GenBank/DDBJ whole genome shotgun (WGS) entry which is preliminary data.</text>
</comment>
<keyword evidence="2" id="KW-1185">Reference proteome</keyword>